<reference evidence="2" key="2">
    <citation type="submission" date="2022-01" db="EMBL/GenBank/DDBJ databases">
        <authorList>
            <person name="Yamashiro T."/>
            <person name="Shiraishi A."/>
            <person name="Satake H."/>
            <person name="Nakayama K."/>
        </authorList>
    </citation>
    <scope>NUCLEOTIDE SEQUENCE</scope>
</reference>
<organism evidence="2 3">
    <name type="scientific">Tanacetum coccineum</name>
    <dbReference type="NCBI Taxonomy" id="301880"/>
    <lineage>
        <taxon>Eukaryota</taxon>
        <taxon>Viridiplantae</taxon>
        <taxon>Streptophyta</taxon>
        <taxon>Embryophyta</taxon>
        <taxon>Tracheophyta</taxon>
        <taxon>Spermatophyta</taxon>
        <taxon>Magnoliopsida</taxon>
        <taxon>eudicotyledons</taxon>
        <taxon>Gunneridae</taxon>
        <taxon>Pentapetalae</taxon>
        <taxon>asterids</taxon>
        <taxon>campanulids</taxon>
        <taxon>Asterales</taxon>
        <taxon>Asteraceae</taxon>
        <taxon>Asteroideae</taxon>
        <taxon>Anthemideae</taxon>
        <taxon>Anthemidinae</taxon>
        <taxon>Tanacetum</taxon>
    </lineage>
</organism>
<evidence type="ECO:0000313" key="3">
    <source>
        <dbReference type="Proteomes" id="UP001151760"/>
    </source>
</evidence>
<dbReference type="EMBL" id="BQNB010011995">
    <property type="protein sequence ID" value="GJS97845.1"/>
    <property type="molecule type" value="Genomic_DNA"/>
</dbReference>
<accession>A0ABQ5A5B3</accession>
<reference evidence="2" key="1">
    <citation type="journal article" date="2022" name="Int. J. Mol. Sci.">
        <title>Draft Genome of Tanacetum Coccineum: Genomic Comparison of Closely Related Tanacetum-Family Plants.</title>
        <authorList>
            <person name="Yamashiro T."/>
            <person name="Shiraishi A."/>
            <person name="Nakayama K."/>
            <person name="Satake H."/>
        </authorList>
    </citation>
    <scope>NUCLEOTIDE SEQUENCE</scope>
</reference>
<protein>
    <recommendedName>
        <fullName evidence="4">Xylulose kinase-1</fullName>
    </recommendedName>
</protein>
<proteinExistence type="predicted"/>
<evidence type="ECO:0008006" key="4">
    <source>
        <dbReference type="Google" id="ProtNLM"/>
    </source>
</evidence>
<sequence>MANTDFCNNHNMVAFLQNPTGSEELHQIVDFLAGSHIRYALTADPTIYVSLIEQFWQTVIIDTVNDREQQLTVIVDGQTIAITEASVRRHLQLADADGISSLPNTEIFDQLTLMGYVSNDDKLTFQKGVHIPLFDTMLIHDQPGQGEGPTLTVESQHTPIASPSTLQPTTAQPMLSQEQPSQVPITEPIIDSFTTSHPTQIPSPMPNEPPLGEGTKKIYGKALTKLVKKVKHSEAKLKSTTERRKARMVISDEEEDLVSEDTSKQGRMTETEYEGFTLQQFTPTKVTQDASREKIKTYTRKSTDSSRDSTAGVQERQSDTIKRYQTLKKKPVSVAQTRKNMMIYLKNMVGYKMGYFKEMSYDDIRPIFEEEYNKIQTLFKKDTEVEKTKTKRIAEETLLQESFKKLRTTEASRSEPVSLKILSRTMEVRS</sequence>
<evidence type="ECO:0000313" key="2">
    <source>
        <dbReference type="EMBL" id="GJS97845.1"/>
    </source>
</evidence>
<keyword evidence="3" id="KW-1185">Reference proteome</keyword>
<name>A0ABQ5A5B3_9ASTR</name>
<comment type="caution">
    <text evidence="2">The sequence shown here is derived from an EMBL/GenBank/DDBJ whole genome shotgun (WGS) entry which is preliminary data.</text>
</comment>
<feature type="compositionally biased region" description="Basic and acidic residues" evidence="1">
    <location>
        <begin position="297"/>
        <end position="307"/>
    </location>
</feature>
<feature type="region of interest" description="Disordered" evidence="1">
    <location>
        <begin position="297"/>
        <end position="319"/>
    </location>
</feature>
<gene>
    <name evidence="2" type="ORF">Tco_0804813</name>
</gene>
<dbReference type="Proteomes" id="UP001151760">
    <property type="component" value="Unassembled WGS sequence"/>
</dbReference>
<evidence type="ECO:0000256" key="1">
    <source>
        <dbReference type="SAM" id="MobiDB-lite"/>
    </source>
</evidence>